<gene>
    <name evidence="1" type="ORF">HDF13_003721</name>
</gene>
<evidence type="ECO:0000313" key="1">
    <source>
        <dbReference type="EMBL" id="MBB5341388.1"/>
    </source>
</evidence>
<protein>
    <submittedName>
        <fullName evidence="1">Signal transduction histidine kinase</fullName>
    </submittedName>
</protein>
<reference evidence="1" key="1">
    <citation type="submission" date="2020-08" db="EMBL/GenBank/DDBJ databases">
        <title>Genomic Encyclopedia of Type Strains, Phase IV (KMG-V): Genome sequencing to study the core and pangenomes of soil and plant-associated prokaryotes.</title>
        <authorList>
            <person name="Whitman W."/>
        </authorList>
    </citation>
    <scope>NUCLEOTIDE SEQUENCE</scope>
    <source>
        <strain evidence="1">M8UP15</strain>
    </source>
</reference>
<dbReference type="Proteomes" id="UP000569005">
    <property type="component" value="Unassembled WGS sequence"/>
</dbReference>
<sequence>MSRIAHDRMYAPGEAGLIAQVADSRSDIVSAPRSFIGYQSARFTGCTKRNNPTDTGSVAELSASIAHQLSQPLTSMLANAQAAKRWLVTGPQNLMETIASIDRVVIDARTAGETMQRIQALFKQEPLDRRAANIPDVISGAVRLVLEDPRKREVTIRCFFEENLPEAWVDPLAIQELFINLISNAIEALENNRETALVKIHAVVNDANEMIIQVIDNGPGIGETGEIFDAFVTSKNSGLGIGLALSRSIAEAHGGRLWAENNPSGGATFSLTVPLSSAHLHLERTGMLAGREREGN</sequence>
<organism evidence="1 2">
    <name type="scientific">Tunturiibacter gelidiferens</name>
    <dbReference type="NCBI Taxonomy" id="3069689"/>
    <lineage>
        <taxon>Bacteria</taxon>
        <taxon>Pseudomonadati</taxon>
        <taxon>Acidobacteriota</taxon>
        <taxon>Terriglobia</taxon>
        <taxon>Terriglobales</taxon>
        <taxon>Acidobacteriaceae</taxon>
        <taxon>Tunturiibacter</taxon>
    </lineage>
</organism>
<keyword evidence="2" id="KW-1185">Reference proteome</keyword>
<evidence type="ECO:0000313" key="2">
    <source>
        <dbReference type="Proteomes" id="UP000569005"/>
    </source>
</evidence>
<dbReference type="EMBL" id="JACHEA010000001">
    <property type="protein sequence ID" value="MBB5341388.1"/>
    <property type="molecule type" value="Genomic_DNA"/>
</dbReference>
<proteinExistence type="predicted"/>
<name>A0ACC5P482_9BACT</name>
<accession>A0ACC5P482</accession>
<keyword evidence="1" id="KW-0418">Kinase</keyword>
<keyword evidence="1" id="KW-0808">Transferase</keyword>
<comment type="caution">
    <text evidence="1">The sequence shown here is derived from an EMBL/GenBank/DDBJ whole genome shotgun (WGS) entry which is preliminary data.</text>
</comment>